<sequence length="42" mass="4936">MKSDSTQTDDEANHINERYIISIKFCSKVQSTYFLKLKTTYS</sequence>
<dbReference type="EMBL" id="UZAL01036282">
    <property type="protein sequence ID" value="VDP69468.1"/>
    <property type="molecule type" value="Genomic_DNA"/>
</dbReference>
<reference evidence="1 2" key="1">
    <citation type="submission" date="2018-11" db="EMBL/GenBank/DDBJ databases">
        <authorList>
            <consortium name="Pathogen Informatics"/>
        </authorList>
    </citation>
    <scope>NUCLEOTIDE SEQUENCE [LARGE SCALE GENOMIC DNA]</scope>
    <source>
        <strain>Denwood</strain>
        <strain evidence="2">Zambia</strain>
    </source>
</reference>
<gene>
    <name evidence="1" type="ORF">SMTD_LOCUS15774</name>
</gene>
<organism evidence="1 2">
    <name type="scientific">Schistosoma mattheei</name>
    <dbReference type="NCBI Taxonomy" id="31246"/>
    <lineage>
        <taxon>Eukaryota</taxon>
        <taxon>Metazoa</taxon>
        <taxon>Spiralia</taxon>
        <taxon>Lophotrochozoa</taxon>
        <taxon>Platyhelminthes</taxon>
        <taxon>Trematoda</taxon>
        <taxon>Digenea</taxon>
        <taxon>Strigeidida</taxon>
        <taxon>Schistosomatoidea</taxon>
        <taxon>Schistosomatidae</taxon>
        <taxon>Schistosoma</taxon>
    </lineage>
</organism>
<accession>A0A183PN38</accession>
<dbReference type="Proteomes" id="UP000269396">
    <property type="component" value="Unassembled WGS sequence"/>
</dbReference>
<protein>
    <submittedName>
        <fullName evidence="1">Uncharacterized protein</fullName>
    </submittedName>
</protein>
<evidence type="ECO:0000313" key="2">
    <source>
        <dbReference type="Proteomes" id="UP000269396"/>
    </source>
</evidence>
<name>A0A183PN38_9TREM</name>
<dbReference type="AlphaFoldDB" id="A0A183PN38"/>
<proteinExistence type="predicted"/>
<keyword evidence="2" id="KW-1185">Reference proteome</keyword>
<evidence type="ECO:0000313" key="1">
    <source>
        <dbReference type="EMBL" id="VDP69468.1"/>
    </source>
</evidence>